<dbReference type="Proteomes" id="UP000319383">
    <property type="component" value="Chromosome"/>
</dbReference>
<dbReference type="PANTHER" id="PTHR38436:SF1">
    <property type="entry name" value="ESTER CYCLASE"/>
    <property type="match status" value="1"/>
</dbReference>
<accession>A0A517ZVT2</accession>
<dbReference type="EMBL" id="CP036276">
    <property type="protein sequence ID" value="QDU46546.1"/>
    <property type="molecule type" value="Genomic_DNA"/>
</dbReference>
<dbReference type="RefSeq" id="WP_145379046.1">
    <property type="nucleotide sequence ID" value="NZ_CAXBED010000098.1"/>
</dbReference>
<proteinExistence type="predicted"/>
<dbReference type="SUPFAM" id="SSF54427">
    <property type="entry name" value="NTF2-like"/>
    <property type="match status" value="1"/>
</dbReference>
<dbReference type="Gene3D" id="3.10.450.50">
    <property type="match status" value="1"/>
</dbReference>
<evidence type="ECO:0000313" key="1">
    <source>
        <dbReference type="EMBL" id="QDU46546.1"/>
    </source>
</evidence>
<dbReference type="PANTHER" id="PTHR38436">
    <property type="entry name" value="POLYKETIDE CYCLASE SNOAL-LIKE DOMAIN"/>
    <property type="match status" value="1"/>
</dbReference>
<reference evidence="1 2" key="1">
    <citation type="submission" date="2019-02" db="EMBL/GenBank/DDBJ databases">
        <title>Deep-cultivation of Planctomycetes and their phenomic and genomic characterization uncovers novel biology.</title>
        <authorList>
            <person name="Wiegand S."/>
            <person name="Jogler M."/>
            <person name="Boedeker C."/>
            <person name="Pinto D."/>
            <person name="Vollmers J."/>
            <person name="Rivas-Marin E."/>
            <person name="Kohn T."/>
            <person name="Peeters S.H."/>
            <person name="Heuer A."/>
            <person name="Rast P."/>
            <person name="Oberbeckmann S."/>
            <person name="Bunk B."/>
            <person name="Jeske O."/>
            <person name="Meyerdierks A."/>
            <person name="Storesund J.E."/>
            <person name="Kallscheuer N."/>
            <person name="Luecker S."/>
            <person name="Lage O.M."/>
            <person name="Pohl T."/>
            <person name="Merkel B.J."/>
            <person name="Hornburger P."/>
            <person name="Mueller R.-W."/>
            <person name="Bruemmer F."/>
            <person name="Labrenz M."/>
            <person name="Spormann A.M."/>
            <person name="Op den Camp H."/>
            <person name="Overmann J."/>
            <person name="Amann R."/>
            <person name="Jetten M.S.M."/>
            <person name="Mascher T."/>
            <person name="Medema M.H."/>
            <person name="Devos D.P."/>
            <person name="Kaster A.-K."/>
            <person name="Ovreas L."/>
            <person name="Rohde M."/>
            <person name="Galperin M.Y."/>
            <person name="Jogler C."/>
        </authorList>
    </citation>
    <scope>NUCLEOTIDE SEQUENCE [LARGE SCALE GENOMIC DNA]</scope>
    <source>
        <strain evidence="1 2">Mal52</strain>
    </source>
</reference>
<dbReference type="InterPro" id="IPR032710">
    <property type="entry name" value="NTF2-like_dom_sf"/>
</dbReference>
<organism evidence="1 2">
    <name type="scientific">Symmachiella dynata</name>
    <dbReference type="NCBI Taxonomy" id="2527995"/>
    <lineage>
        <taxon>Bacteria</taxon>
        <taxon>Pseudomonadati</taxon>
        <taxon>Planctomycetota</taxon>
        <taxon>Planctomycetia</taxon>
        <taxon>Planctomycetales</taxon>
        <taxon>Planctomycetaceae</taxon>
        <taxon>Symmachiella</taxon>
    </lineage>
</organism>
<dbReference type="AlphaFoldDB" id="A0A517ZVT2"/>
<dbReference type="GO" id="GO:0030638">
    <property type="term" value="P:polyketide metabolic process"/>
    <property type="evidence" value="ECO:0007669"/>
    <property type="project" value="InterPro"/>
</dbReference>
<dbReference type="KEGG" id="sdyn:Mal52_50670"/>
<evidence type="ECO:0000313" key="2">
    <source>
        <dbReference type="Proteomes" id="UP000319383"/>
    </source>
</evidence>
<gene>
    <name evidence="1" type="ORF">Mal52_50670</name>
</gene>
<keyword evidence="2" id="KW-1185">Reference proteome</keyword>
<dbReference type="Pfam" id="PF07366">
    <property type="entry name" value="SnoaL"/>
    <property type="match status" value="1"/>
</dbReference>
<name>A0A517ZVT2_9PLAN</name>
<dbReference type="InterPro" id="IPR009959">
    <property type="entry name" value="Cyclase_SnoaL-like"/>
</dbReference>
<protein>
    <submittedName>
        <fullName evidence="1">SnoaL-like polyketide cyclase</fullName>
    </submittedName>
</protein>
<sequence length="141" mass="15761">MSANHKSTSKHLLELWGDNALHKSDDYLSADYVNHQMPDAAAGVSTKSLAEWRSLIADFHTGFSDVKMEVLLQVAEGDYVCSRWRMTAKHTGTFNELAATGKTTSWTGVHTDRYEGGKLVESWVDWDKYGFLEQLGMVGES</sequence>